<dbReference type="Proteomes" id="UP000253729">
    <property type="component" value="Unassembled WGS sequence"/>
</dbReference>
<dbReference type="EMBL" id="KZ852047">
    <property type="protein sequence ID" value="RDH33220.1"/>
    <property type="molecule type" value="Genomic_DNA"/>
</dbReference>
<organism evidence="1 2">
    <name type="scientific">Aspergillus welwitschiae</name>
    <dbReference type="NCBI Taxonomy" id="1341132"/>
    <lineage>
        <taxon>Eukaryota</taxon>
        <taxon>Fungi</taxon>
        <taxon>Dikarya</taxon>
        <taxon>Ascomycota</taxon>
        <taxon>Pezizomycotina</taxon>
        <taxon>Eurotiomycetes</taxon>
        <taxon>Eurotiomycetidae</taxon>
        <taxon>Eurotiales</taxon>
        <taxon>Aspergillaceae</taxon>
        <taxon>Aspergillus</taxon>
        <taxon>Aspergillus subgen. Circumdati</taxon>
    </lineage>
</organism>
<gene>
    <name evidence="1" type="ORF">BDQ94DRAFT_143822</name>
</gene>
<accession>A0A3F3Q233</accession>
<keyword evidence="2" id="KW-1185">Reference proteome</keyword>
<dbReference type="AlphaFoldDB" id="A0A3F3Q233"/>
<protein>
    <submittedName>
        <fullName evidence="1">Uncharacterized protein</fullName>
    </submittedName>
</protein>
<feature type="non-terminal residue" evidence="1">
    <location>
        <position position="1"/>
    </location>
</feature>
<name>A0A3F3Q233_9EURO</name>
<evidence type="ECO:0000313" key="1">
    <source>
        <dbReference type="EMBL" id="RDH33220.1"/>
    </source>
</evidence>
<evidence type="ECO:0000313" key="2">
    <source>
        <dbReference type="Proteomes" id="UP000253729"/>
    </source>
</evidence>
<reference evidence="1 2" key="1">
    <citation type="submission" date="2018-07" db="EMBL/GenBank/DDBJ databases">
        <title>The genomes of Aspergillus section Nigri reveals drivers in fungal speciation.</title>
        <authorList>
            <consortium name="DOE Joint Genome Institute"/>
            <person name="Vesth T.C."/>
            <person name="Nybo J."/>
            <person name="Theobald S."/>
            <person name="Brandl J."/>
            <person name="Frisvad J.C."/>
            <person name="Nielsen K.F."/>
            <person name="Lyhne E.K."/>
            <person name="Kogle M.E."/>
            <person name="Kuo A."/>
            <person name="Riley R."/>
            <person name="Clum A."/>
            <person name="Nolan M."/>
            <person name="Lipzen A."/>
            <person name="Salamov A."/>
            <person name="Henrissat B."/>
            <person name="Wiebenga A."/>
            <person name="De vries R.P."/>
            <person name="Grigoriev I.V."/>
            <person name="Mortensen U.H."/>
            <person name="Andersen M.R."/>
            <person name="Baker S.E."/>
        </authorList>
    </citation>
    <scope>NUCLEOTIDE SEQUENCE [LARGE SCALE GENOMIC DNA]</scope>
    <source>
        <strain evidence="1 2">CBS 139.54b</strain>
    </source>
</reference>
<dbReference type="GeneID" id="38134680"/>
<sequence>MKPLRCCQRLSQSSQSPVPGGVTPLSLLSSGFLEGPLGDARTVSRSIMMESFVQAQNPPAGFNAYIERPLVALILLLFSFLQHTGLSKFQFILSLSHILFPRSVTVTFFPTKTHQLPFLEE</sequence>
<proteinExistence type="predicted"/>
<dbReference type="RefSeq" id="XP_026626242.1">
    <property type="nucleotide sequence ID" value="XM_026766324.1"/>
</dbReference>